<dbReference type="PROSITE" id="PS50112">
    <property type="entry name" value="PAS"/>
    <property type="match status" value="1"/>
</dbReference>
<feature type="transmembrane region" description="Helical" evidence="7">
    <location>
        <begin position="20"/>
        <end position="39"/>
    </location>
</feature>
<dbReference type="OrthoDB" id="8477070at2"/>
<keyword evidence="7" id="KW-0472">Membrane</keyword>
<proteinExistence type="predicted"/>
<dbReference type="Proteomes" id="UP000326202">
    <property type="component" value="Chromosome"/>
</dbReference>
<keyword evidence="5" id="KW-0418">Kinase</keyword>
<dbReference type="AlphaFoldDB" id="A0A5J6MLC8"/>
<dbReference type="KEGG" id="htq:FRZ44_33350"/>
<dbReference type="EC" id="2.7.13.3" evidence="2"/>
<evidence type="ECO:0000256" key="3">
    <source>
        <dbReference type="ARBA" id="ARBA00022553"/>
    </source>
</evidence>
<protein>
    <recommendedName>
        <fullName evidence="2">histidine kinase</fullName>
        <ecNumber evidence="2">2.7.13.3</ecNumber>
    </recommendedName>
</protein>
<evidence type="ECO:0000256" key="4">
    <source>
        <dbReference type="ARBA" id="ARBA00022679"/>
    </source>
</evidence>
<dbReference type="PROSITE" id="PS50110">
    <property type="entry name" value="RESPONSE_REGULATORY"/>
    <property type="match status" value="1"/>
</dbReference>
<evidence type="ECO:0000256" key="6">
    <source>
        <dbReference type="PROSITE-ProRule" id="PRU00169"/>
    </source>
</evidence>
<dbReference type="InterPro" id="IPR036890">
    <property type="entry name" value="HATPase_C_sf"/>
</dbReference>
<evidence type="ECO:0000313" key="13">
    <source>
        <dbReference type="Proteomes" id="UP000326202"/>
    </source>
</evidence>
<dbReference type="InterPro" id="IPR011006">
    <property type="entry name" value="CheY-like_superfamily"/>
</dbReference>
<evidence type="ECO:0000256" key="7">
    <source>
        <dbReference type="SAM" id="Phobius"/>
    </source>
</evidence>
<dbReference type="Gene3D" id="3.30.565.10">
    <property type="entry name" value="Histidine kinase-like ATPase, C-terminal domain"/>
    <property type="match status" value="1"/>
</dbReference>
<dbReference type="InterPro" id="IPR036097">
    <property type="entry name" value="HisK_dim/P_sf"/>
</dbReference>
<feature type="domain" description="PAS" evidence="10">
    <location>
        <begin position="129"/>
        <end position="182"/>
    </location>
</feature>
<feature type="domain" description="Histidine kinase" evidence="8">
    <location>
        <begin position="274"/>
        <end position="493"/>
    </location>
</feature>
<keyword evidence="4" id="KW-0808">Transferase</keyword>
<dbReference type="Pfam" id="PF00512">
    <property type="entry name" value="HisKA"/>
    <property type="match status" value="1"/>
</dbReference>
<dbReference type="InterPro" id="IPR035965">
    <property type="entry name" value="PAS-like_dom_sf"/>
</dbReference>
<dbReference type="CDD" id="cd16922">
    <property type="entry name" value="HATPase_EvgS-ArcB-TorS-like"/>
    <property type="match status" value="1"/>
</dbReference>
<keyword evidence="3 6" id="KW-0597">Phosphoprotein</keyword>
<comment type="catalytic activity">
    <reaction evidence="1">
        <text>ATP + protein L-histidine = ADP + protein N-phospho-L-histidine.</text>
        <dbReference type="EC" id="2.7.13.3"/>
    </reaction>
</comment>
<dbReference type="Gene3D" id="3.30.450.20">
    <property type="entry name" value="PAS domain"/>
    <property type="match status" value="1"/>
</dbReference>
<dbReference type="CDD" id="cd00130">
    <property type="entry name" value="PAS"/>
    <property type="match status" value="1"/>
</dbReference>
<keyword evidence="13" id="KW-1185">Reference proteome</keyword>
<dbReference type="SMART" id="SM00387">
    <property type="entry name" value="HATPase_c"/>
    <property type="match status" value="1"/>
</dbReference>
<dbReference type="InterPro" id="IPR003594">
    <property type="entry name" value="HATPase_dom"/>
</dbReference>
<dbReference type="SMART" id="SM00091">
    <property type="entry name" value="PAS"/>
    <property type="match status" value="1"/>
</dbReference>
<feature type="transmembrane region" description="Helical" evidence="7">
    <location>
        <begin position="51"/>
        <end position="82"/>
    </location>
</feature>
<dbReference type="InterPro" id="IPR001789">
    <property type="entry name" value="Sig_transdc_resp-reg_receiver"/>
</dbReference>
<evidence type="ECO:0000259" key="11">
    <source>
        <dbReference type="PROSITE" id="PS50113"/>
    </source>
</evidence>
<dbReference type="SUPFAM" id="SSF47384">
    <property type="entry name" value="Homodimeric domain of signal transducing histidine kinase"/>
    <property type="match status" value="1"/>
</dbReference>
<dbReference type="SMART" id="SM00388">
    <property type="entry name" value="HisKA"/>
    <property type="match status" value="1"/>
</dbReference>
<gene>
    <name evidence="12" type="ORF">FRZ44_33350</name>
</gene>
<dbReference type="InterPro" id="IPR013767">
    <property type="entry name" value="PAS_fold"/>
</dbReference>
<evidence type="ECO:0000256" key="5">
    <source>
        <dbReference type="ARBA" id="ARBA00022777"/>
    </source>
</evidence>
<keyword evidence="7" id="KW-0812">Transmembrane</keyword>
<dbReference type="SUPFAM" id="SSF55785">
    <property type="entry name" value="PYP-like sensor domain (PAS domain)"/>
    <property type="match status" value="1"/>
</dbReference>
<dbReference type="PROSITE" id="PS50113">
    <property type="entry name" value="PAC"/>
    <property type="match status" value="1"/>
</dbReference>
<evidence type="ECO:0000259" key="10">
    <source>
        <dbReference type="PROSITE" id="PS50112"/>
    </source>
</evidence>
<feature type="transmembrane region" description="Helical" evidence="7">
    <location>
        <begin position="88"/>
        <end position="114"/>
    </location>
</feature>
<name>A0A5J6MLC8_9PROT</name>
<dbReference type="InterPro" id="IPR000700">
    <property type="entry name" value="PAS-assoc_C"/>
</dbReference>
<dbReference type="InterPro" id="IPR004358">
    <property type="entry name" value="Sig_transdc_His_kin-like_C"/>
</dbReference>
<dbReference type="PANTHER" id="PTHR43047">
    <property type="entry name" value="TWO-COMPONENT HISTIDINE PROTEIN KINASE"/>
    <property type="match status" value="1"/>
</dbReference>
<feature type="domain" description="Response regulatory" evidence="9">
    <location>
        <begin position="518"/>
        <end position="635"/>
    </location>
</feature>
<dbReference type="Pfam" id="PF02518">
    <property type="entry name" value="HATPase_c"/>
    <property type="match status" value="1"/>
</dbReference>
<evidence type="ECO:0000259" key="9">
    <source>
        <dbReference type="PROSITE" id="PS50110"/>
    </source>
</evidence>
<dbReference type="SMART" id="SM00448">
    <property type="entry name" value="REC"/>
    <property type="match status" value="1"/>
</dbReference>
<feature type="domain" description="PAC" evidence="11">
    <location>
        <begin position="206"/>
        <end position="256"/>
    </location>
</feature>
<feature type="modified residue" description="4-aspartylphosphate" evidence="6">
    <location>
        <position position="568"/>
    </location>
</feature>
<dbReference type="InterPro" id="IPR005467">
    <property type="entry name" value="His_kinase_dom"/>
</dbReference>
<dbReference type="Pfam" id="PF00989">
    <property type="entry name" value="PAS"/>
    <property type="match status" value="1"/>
</dbReference>
<dbReference type="CDD" id="cd00082">
    <property type="entry name" value="HisKA"/>
    <property type="match status" value="1"/>
</dbReference>
<keyword evidence="7" id="KW-1133">Transmembrane helix</keyword>
<dbReference type="NCBIfam" id="TIGR00229">
    <property type="entry name" value="sensory_box"/>
    <property type="match status" value="1"/>
</dbReference>
<dbReference type="RefSeq" id="WP_151178230.1">
    <property type="nucleotide sequence ID" value="NZ_CP042906.1"/>
</dbReference>
<dbReference type="Gene3D" id="3.40.50.2300">
    <property type="match status" value="1"/>
</dbReference>
<dbReference type="EMBL" id="CP042906">
    <property type="protein sequence ID" value="QEX18031.1"/>
    <property type="molecule type" value="Genomic_DNA"/>
</dbReference>
<reference evidence="12 13" key="1">
    <citation type="submission" date="2019-08" db="EMBL/GenBank/DDBJ databases">
        <title>Hyperibacter terrae gen. nov., sp. nov. and Hyperibacter viscosus sp. nov., two new members in the family Rhodospirillaceae isolated from the rhizosphere of Hypericum perforatum.</title>
        <authorList>
            <person name="Noviana Z."/>
        </authorList>
    </citation>
    <scope>NUCLEOTIDE SEQUENCE [LARGE SCALE GENOMIC DNA]</scope>
    <source>
        <strain evidence="12 13">R5913</strain>
    </source>
</reference>
<dbReference type="Gene3D" id="1.10.287.130">
    <property type="match status" value="1"/>
</dbReference>
<dbReference type="GO" id="GO:0000155">
    <property type="term" value="F:phosphorelay sensor kinase activity"/>
    <property type="evidence" value="ECO:0007669"/>
    <property type="project" value="InterPro"/>
</dbReference>
<organism evidence="12 13">
    <name type="scientific">Hypericibacter terrae</name>
    <dbReference type="NCBI Taxonomy" id="2602015"/>
    <lineage>
        <taxon>Bacteria</taxon>
        <taxon>Pseudomonadati</taxon>
        <taxon>Pseudomonadota</taxon>
        <taxon>Alphaproteobacteria</taxon>
        <taxon>Rhodospirillales</taxon>
        <taxon>Dongiaceae</taxon>
        <taxon>Hypericibacter</taxon>
    </lineage>
</organism>
<evidence type="ECO:0000256" key="2">
    <source>
        <dbReference type="ARBA" id="ARBA00012438"/>
    </source>
</evidence>
<accession>A0A5J6MLC8</accession>
<dbReference type="PROSITE" id="PS50109">
    <property type="entry name" value="HIS_KIN"/>
    <property type="match status" value="1"/>
</dbReference>
<dbReference type="PRINTS" id="PR00344">
    <property type="entry name" value="BCTRLSENSOR"/>
</dbReference>
<dbReference type="InterPro" id="IPR003661">
    <property type="entry name" value="HisK_dim/P_dom"/>
</dbReference>
<evidence type="ECO:0000259" key="8">
    <source>
        <dbReference type="PROSITE" id="PS50109"/>
    </source>
</evidence>
<sequence>MPALETLFFDIPQIRRGSLMAYLAAAAFVALATGLRLVLGAWLEGASFVTFYLAVIAASLVCGMAAGWLAVVLSALSAWAFIYSPGLAYSHALGIGFFLLVAAANVVVVGALLATIAKVQSLVRTLESSEQKFRGIVESSPEAMVIVDASGIIALVNARVGDVFGYRRDELLGKAVETLVPKRLAERHRQHLARFATDATMRPMGAGNDLYGLRKDGTEFPVEISLSPLHTPQGLYVSSVIRDITQRRQIEAELFQARQLEQEASRAKTLFLSNMSHELRTPLNAVIGFVQLLEGEQAGPLTPKQREYLGYIHDGGTHLLSLVNEVLDLSKIEAGRLDLSIEAVGVHAAMELAHNSLVSLAEKARVVLILRPANGLPDVGVDRLRLHQCLMNLISNAIKYNRPGGTVTLDARRTPDDRIEIAVADTGRGIPTERQRELFQPFQRLGAEHTAIEGTGLGLALTRYLVEAMGGKIGFSSRPGVGSRFWIDFPVLAAVSHPVATVSEARLAPVLTAGPGRSLLYVEDNAMSARLVEAILSAVPGLTVLSASTAQEGLEKAIRHRPDVIILDINLPGLNGYDLLARLRHAPETRDIPVLALTAAALPGDIAKGTAAGFFRYLTKPIDARVLQAAVEDALTEAAA</sequence>
<dbReference type="Pfam" id="PF00072">
    <property type="entry name" value="Response_reg"/>
    <property type="match status" value="1"/>
</dbReference>
<dbReference type="InterPro" id="IPR000014">
    <property type="entry name" value="PAS"/>
</dbReference>
<evidence type="ECO:0000256" key="1">
    <source>
        <dbReference type="ARBA" id="ARBA00000085"/>
    </source>
</evidence>
<dbReference type="SUPFAM" id="SSF52172">
    <property type="entry name" value="CheY-like"/>
    <property type="match status" value="1"/>
</dbReference>
<dbReference type="SUPFAM" id="SSF55874">
    <property type="entry name" value="ATPase domain of HSP90 chaperone/DNA topoisomerase II/histidine kinase"/>
    <property type="match status" value="1"/>
</dbReference>
<evidence type="ECO:0000313" key="12">
    <source>
        <dbReference type="EMBL" id="QEX18031.1"/>
    </source>
</evidence>